<feature type="transmembrane region" description="Helical" evidence="8">
    <location>
        <begin position="113"/>
        <end position="132"/>
    </location>
</feature>
<dbReference type="GO" id="GO:0015293">
    <property type="term" value="F:symporter activity"/>
    <property type="evidence" value="ECO:0007669"/>
    <property type="project" value="UniProtKB-KW"/>
</dbReference>
<dbReference type="InterPro" id="IPR051084">
    <property type="entry name" value="H+-coupled_symporters"/>
</dbReference>
<comment type="caution">
    <text evidence="10">The sequence shown here is derived from an EMBL/GenBank/DDBJ whole genome shotgun (WGS) entry which is preliminary data.</text>
</comment>
<dbReference type="OrthoDB" id="3690818at2"/>
<keyword evidence="3" id="KW-1003">Cell membrane</keyword>
<proteinExistence type="predicted"/>
<dbReference type="InterPro" id="IPR020846">
    <property type="entry name" value="MFS_dom"/>
</dbReference>
<evidence type="ECO:0000256" key="7">
    <source>
        <dbReference type="ARBA" id="ARBA00023136"/>
    </source>
</evidence>
<dbReference type="PANTHER" id="PTHR43528">
    <property type="entry name" value="ALPHA-KETOGLUTARATE PERMEASE"/>
    <property type="match status" value="1"/>
</dbReference>
<feature type="transmembrane region" description="Helical" evidence="8">
    <location>
        <begin position="89"/>
        <end position="107"/>
    </location>
</feature>
<evidence type="ECO:0000256" key="3">
    <source>
        <dbReference type="ARBA" id="ARBA00022475"/>
    </source>
</evidence>
<evidence type="ECO:0000256" key="5">
    <source>
        <dbReference type="ARBA" id="ARBA00022847"/>
    </source>
</evidence>
<dbReference type="RefSeq" id="WP_100293287.1">
    <property type="nucleotide sequence ID" value="NZ_PGGC01000050.1"/>
</dbReference>
<feature type="transmembrane region" description="Helical" evidence="8">
    <location>
        <begin position="336"/>
        <end position="357"/>
    </location>
</feature>
<dbReference type="InterPro" id="IPR011701">
    <property type="entry name" value="MFS"/>
</dbReference>
<feature type="transmembrane region" description="Helical" evidence="8">
    <location>
        <begin position="238"/>
        <end position="260"/>
    </location>
</feature>
<feature type="transmembrane region" description="Helical" evidence="8">
    <location>
        <begin position="401"/>
        <end position="420"/>
    </location>
</feature>
<dbReference type="SUPFAM" id="SSF103473">
    <property type="entry name" value="MFS general substrate transporter"/>
    <property type="match status" value="1"/>
</dbReference>
<feature type="transmembrane region" description="Helical" evidence="8">
    <location>
        <begin position="153"/>
        <end position="176"/>
    </location>
</feature>
<evidence type="ECO:0000259" key="9">
    <source>
        <dbReference type="PROSITE" id="PS50850"/>
    </source>
</evidence>
<dbReference type="PROSITE" id="PS50850">
    <property type="entry name" value="MFS"/>
    <property type="match status" value="1"/>
</dbReference>
<keyword evidence="5" id="KW-0769">Symport</keyword>
<keyword evidence="2" id="KW-0813">Transport</keyword>
<keyword evidence="4 8" id="KW-0812">Transmembrane</keyword>
<keyword evidence="7 8" id="KW-0472">Membrane</keyword>
<dbReference type="Pfam" id="PF07690">
    <property type="entry name" value="MFS_1"/>
    <property type="match status" value="1"/>
</dbReference>
<evidence type="ECO:0000256" key="1">
    <source>
        <dbReference type="ARBA" id="ARBA00004651"/>
    </source>
</evidence>
<feature type="transmembrane region" description="Helical" evidence="8">
    <location>
        <begin position="369"/>
        <end position="389"/>
    </location>
</feature>
<sequence length="432" mass="47535">MQPQHTSTAPPQTPWKVITAASIGNALEWFDLVVYASFATIIGKLFFPSENDYVALLTVFLTFGLSYIVRPLGGIVLGIYSDRHGRKAGMTLSIALMTVGTFMIAFMPTFAQIGVYATAGIVIARLIQGFSAGGEFGSSTAYLAEQNRKRRGFFASWQIASQGLTVVLASAFGAVLTSQLTPEQLESWGWRIPFIFGLSIGPVAYYIRTHLHESSEFTAEKVEDNPLVSTVKNQKSQVLIALGLVVLATVSNYLILYMPTYAKRELAIPQELAFIATLVTGSLQFIFSPIFGHLSDRIGRLKIMTTAAFLFLILGYPMFAWLTYSPQFSTLLMVQSAMGILLAAYFGCLPALMTELFPAQVRTTGMALSYNLSVTFFGSFALVIITWLIQVTGSKLAPSFYWMFAATISLSTLLVLARILRKRPEMLRHMST</sequence>
<keyword evidence="11" id="KW-1185">Reference proteome</keyword>
<protein>
    <submittedName>
        <fullName evidence="10">MFS transporter</fullName>
    </submittedName>
</protein>
<dbReference type="PANTHER" id="PTHR43528:SF8">
    <property type="entry name" value="BLR0239 PROTEIN"/>
    <property type="match status" value="1"/>
</dbReference>
<keyword evidence="6 8" id="KW-1133">Transmembrane helix</keyword>
<dbReference type="FunFam" id="1.20.1250.20:FF:000001">
    <property type="entry name" value="Dicarboxylate MFS transporter"/>
    <property type="match status" value="1"/>
</dbReference>
<comment type="subcellular location">
    <subcellularLocation>
        <location evidence="1">Cell membrane</location>
        <topology evidence="1">Multi-pass membrane protein</topology>
    </subcellularLocation>
</comment>
<organism evidence="10 11">
    <name type="scientific">Aeromonas cavernicola</name>
    <dbReference type="NCBI Taxonomy" id="1006623"/>
    <lineage>
        <taxon>Bacteria</taxon>
        <taxon>Pseudomonadati</taxon>
        <taxon>Pseudomonadota</taxon>
        <taxon>Gammaproteobacteria</taxon>
        <taxon>Aeromonadales</taxon>
        <taxon>Aeromonadaceae</taxon>
        <taxon>Aeromonas</taxon>
    </lineage>
</organism>
<feature type="transmembrane region" description="Helical" evidence="8">
    <location>
        <begin position="29"/>
        <end position="47"/>
    </location>
</feature>
<accession>A0A2H9U6S2</accession>
<evidence type="ECO:0000313" key="11">
    <source>
        <dbReference type="Proteomes" id="UP000235861"/>
    </source>
</evidence>
<evidence type="ECO:0000256" key="6">
    <source>
        <dbReference type="ARBA" id="ARBA00022989"/>
    </source>
</evidence>
<evidence type="ECO:0000256" key="2">
    <source>
        <dbReference type="ARBA" id="ARBA00022448"/>
    </source>
</evidence>
<feature type="domain" description="Major facilitator superfamily (MFS) profile" evidence="9">
    <location>
        <begin position="17"/>
        <end position="423"/>
    </location>
</feature>
<feature type="transmembrane region" description="Helical" evidence="8">
    <location>
        <begin position="303"/>
        <end position="324"/>
    </location>
</feature>
<feature type="transmembrane region" description="Helical" evidence="8">
    <location>
        <begin position="272"/>
        <end position="291"/>
    </location>
</feature>
<name>A0A2H9U6S2_9GAMM</name>
<dbReference type="EMBL" id="PGGC01000050">
    <property type="protein sequence ID" value="PJG59689.1"/>
    <property type="molecule type" value="Genomic_DNA"/>
</dbReference>
<dbReference type="Gene3D" id="1.20.1250.20">
    <property type="entry name" value="MFS general substrate transporter like domains"/>
    <property type="match status" value="2"/>
</dbReference>
<dbReference type="AlphaFoldDB" id="A0A2H9U6S2"/>
<evidence type="ECO:0000313" key="10">
    <source>
        <dbReference type="EMBL" id="PJG59689.1"/>
    </source>
</evidence>
<feature type="transmembrane region" description="Helical" evidence="8">
    <location>
        <begin position="188"/>
        <end position="207"/>
    </location>
</feature>
<evidence type="ECO:0000256" key="8">
    <source>
        <dbReference type="SAM" id="Phobius"/>
    </source>
</evidence>
<feature type="transmembrane region" description="Helical" evidence="8">
    <location>
        <begin position="53"/>
        <end position="77"/>
    </location>
</feature>
<dbReference type="InterPro" id="IPR036259">
    <property type="entry name" value="MFS_trans_sf"/>
</dbReference>
<dbReference type="GO" id="GO:0005886">
    <property type="term" value="C:plasma membrane"/>
    <property type="evidence" value="ECO:0007669"/>
    <property type="project" value="UniProtKB-SubCell"/>
</dbReference>
<dbReference type="Proteomes" id="UP000235861">
    <property type="component" value="Unassembled WGS sequence"/>
</dbReference>
<evidence type="ECO:0000256" key="4">
    <source>
        <dbReference type="ARBA" id="ARBA00022692"/>
    </source>
</evidence>
<gene>
    <name evidence="10" type="ORF">CUC53_05880</name>
</gene>
<reference evidence="10 11" key="1">
    <citation type="submission" date="2017-11" db="EMBL/GenBank/DDBJ databases">
        <title>Draft genome sequence of environmental isolate Aeromonas cavernicola sp. nov. MDC 2508.</title>
        <authorList>
            <person name="Colston S.M."/>
            <person name="Navarro A."/>
            <person name="Martinez-Murcia A.J."/>
            <person name="Graf J."/>
        </authorList>
    </citation>
    <scope>NUCLEOTIDE SEQUENCE [LARGE SCALE GENOMIC DNA]</scope>
    <source>
        <strain evidence="10 11">MDC 2508</strain>
    </source>
</reference>